<dbReference type="RefSeq" id="WP_345693767.1">
    <property type="nucleotide sequence ID" value="NZ_BAABIT010000001.1"/>
</dbReference>
<organism evidence="2 3">
    <name type="scientific">Streptomyces coeruleoprunus</name>
    <dbReference type="NCBI Taxonomy" id="285563"/>
    <lineage>
        <taxon>Bacteria</taxon>
        <taxon>Bacillati</taxon>
        <taxon>Actinomycetota</taxon>
        <taxon>Actinomycetes</taxon>
        <taxon>Kitasatosporales</taxon>
        <taxon>Streptomycetaceae</taxon>
        <taxon>Streptomyces</taxon>
    </lineage>
</organism>
<proteinExistence type="predicted"/>
<gene>
    <name evidence="2" type="ORF">ACFPM3_06655</name>
</gene>
<keyword evidence="3" id="KW-1185">Reference proteome</keyword>
<keyword evidence="1" id="KW-1133">Transmembrane helix</keyword>
<keyword evidence="1" id="KW-0812">Transmembrane</keyword>
<sequence>MVFQAIMDSEATLALTTAGVSLTTGLLGIAIGFGSAHLQNRRKLEELFFKSLEFVKQGSQNRNVGISAAEIYWQHKSRRPLITGFMTGIAVYLLQESKQWDAAHEAFNLDRIMTMLLQQEPTDASKAHYKALLEAVRANRSESGKNQRRNKEDRRGIKVSDFKLGNWENDLTRFVPEMEISPSAGESQ</sequence>
<dbReference type="Proteomes" id="UP001595829">
    <property type="component" value="Unassembled WGS sequence"/>
</dbReference>
<name>A0ABV9X9A0_9ACTN</name>
<keyword evidence="1" id="KW-0472">Membrane</keyword>
<dbReference type="EMBL" id="JBHSJD010000002">
    <property type="protein sequence ID" value="MFC5021827.1"/>
    <property type="molecule type" value="Genomic_DNA"/>
</dbReference>
<evidence type="ECO:0000256" key="1">
    <source>
        <dbReference type="SAM" id="Phobius"/>
    </source>
</evidence>
<comment type="caution">
    <text evidence="2">The sequence shown here is derived from an EMBL/GenBank/DDBJ whole genome shotgun (WGS) entry which is preliminary data.</text>
</comment>
<accession>A0ABV9X9A0</accession>
<evidence type="ECO:0000313" key="3">
    <source>
        <dbReference type="Proteomes" id="UP001595829"/>
    </source>
</evidence>
<feature type="transmembrane region" description="Helical" evidence="1">
    <location>
        <begin position="12"/>
        <end position="33"/>
    </location>
</feature>
<reference evidence="3" key="1">
    <citation type="journal article" date="2019" name="Int. J. Syst. Evol. Microbiol.">
        <title>The Global Catalogue of Microorganisms (GCM) 10K type strain sequencing project: providing services to taxonomists for standard genome sequencing and annotation.</title>
        <authorList>
            <consortium name="The Broad Institute Genomics Platform"/>
            <consortium name="The Broad Institute Genome Sequencing Center for Infectious Disease"/>
            <person name="Wu L."/>
            <person name="Ma J."/>
        </authorList>
    </citation>
    <scope>NUCLEOTIDE SEQUENCE [LARGE SCALE GENOMIC DNA]</scope>
    <source>
        <strain evidence="3">CGMCC 4.1648</strain>
    </source>
</reference>
<protein>
    <submittedName>
        <fullName evidence="2">Uncharacterized protein</fullName>
    </submittedName>
</protein>
<evidence type="ECO:0000313" key="2">
    <source>
        <dbReference type="EMBL" id="MFC5021827.1"/>
    </source>
</evidence>